<dbReference type="PANTHER" id="PTHR32114">
    <property type="entry name" value="ABC TRANSPORTER ABCH.3"/>
    <property type="match status" value="1"/>
</dbReference>
<keyword evidence="4" id="KW-0175">Coiled coil</keyword>
<dbReference type="PANTHER" id="PTHR32114:SF2">
    <property type="entry name" value="ABC TRANSPORTER ABCH.3"/>
    <property type="match status" value="1"/>
</dbReference>
<feature type="coiled-coil region" evidence="4">
    <location>
        <begin position="666"/>
        <end position="703"/>
    </location>
</feature>
<dbReference type="SUPFAM" id="SSF52540">
    <property type="entry name" value="P-loop containing nucleoside triphosphate hydrolases"/>
    <property type="match status" value="1"/>
</dbReference>
<feature type="coiled-coil region" evidence="4">
    <location>
        <begin position="547"/>
        <end position="595"/>
    </location>
</feature>
<evidence type="ECO:0000256" key="4">
    <source>
        <dbReference type="SAM" id="Coils"/>
    </source>
</evidence>
<dbReference type="EMBL" id="JBHTOI010000046">
    <property type="protein sequence ID" value="MFD1418830.1"/>
    <property type="molecule type" value="Genomic_DNA"/>
</dbReference>
<dbReference type="Proteomes" id="UP001597251">
    <property type="component" value="Unassembled WGS sequence"/>
</dbReference>
<name>A0ABW4BXA9_9LACO</name>
<feature type="coiled-coil region" evidence="4">
    <location>
        <begin position="786"/>
        <end position="842"/>
    </location>
</feature>
<dbReference type="Pfam" id="PF13558">
    <property type="entry name" value="SbcC_Walker_B"/>
    <property type="match status" value="1"/>
</dbReference>
<accession>A0ABW4BXA9</accession>
<comment type="caution">
    <text evidence="6">The sequence shown here is derived from an EMBL/GenBank/DDBJ whole genome shotgun (WGS) entry which is preliminary data.</text>
</comment>
<evidence type="ECO:0000313" key="7">
    <source>
        <dbReference type="Proteomes" id="UP001597251"/>
    </source>
</evidence>
<organism evidence="6 7">
    <name type="scientific">Companilactobacillus keshanensis</name>
    <dbReference type="NCBI Taxonomy" id="2486003"/>
    <lineage>
        <taxon>Bacteria</taxon>
        <taxon>Bacillati</taxon>
        <taxon>Bacillota</taxon>
        <taxon>Bacilli</taxon>
        <taxon>Lactobacillales</taxon>
        <taxon>Lactobacillaceae</taxon>
        <taxon>Companilactobacillus</taxon>
    </lineage>
</organism>
<dbReference type="InterPro" id="IPR038729">
    <property type="entry name" value="Rad50/SbcC_AAA"/>
</dbReference>
<evidence type="ECO:0000256" key="2">
    <source>
        <dbReference type="ARBA" id="ARBA00011322"/>
    </source>
</evidence>
<feature type="coiled-coil region" evidence="4">
    <location>
        <begin position="269"/>
        <end position="296"/>
    </location>
</feature>
<reference evidence="7" key="1">
    <citation type="journal article" date="2019" name="Int. J. Syst. Evol. Microbiol.">
        <title>The Global Catalogue of Microorganisms (GCM) 10K type strain sequencing project: providing services to taxonomists for standard genome sequencing and annotation.</title>
        <authorList>
            <consortium name="The Broad Institute Genomics Platform"/>
            <consortium name="The Broad Institute Genome Sequencing Center for Infectious Disease"/>
            <person name="Wu L."/>
            <person name="Ma J."/>
        </authorList>
    </citation>
    <scope>NUCLEOTIDE SEQUENCE [LARGE SCALE GENOMIC DNA]</scope>
    <source>
        <strain evidence="7">CCM 8936</strain>
    </source>
</reference>
<protein>
    <recommendedName>
        <fullName evidence="3">Nuclease SbcCD subunit C</fullName>
    </recommendedName>
</protein>
<dbReference type="RefSeq" id="WP_125676530.1">
    <property type="nucleotide sequence ID" value="NZ_JBHTOI010000046.1"/>
</dbReference>
<evidence type="ECO:0000256" key="1">
    <source>
        <dbReference type="ARBA" id="ARBA00006930"/>
    </source>
</evidence>
<proteinExistence type="inferred from homology"/>
<dbReference type="InterPro" id="IPR027417">
    <property type="entry name" value="P-loop_NTPase"/>
</dbReference>
<evidence type="ECO:0000256" key="3">
    <source>
        <dbReference type="ARBA" id="ARBA00013368"/>
    </source>
</evidence>
<evidence type="ECO:0000259" key="5">
    <source>
        <dbReference type="Pfam" id="PF13476"/>
    </source>
</evidence>
<dbReference type="Gene3D" id="3.40.50.300">
    <property type="entry name" value="P-loop containing nucleotide triphosphate hydrolases"/>
    <property type="match status" value="2"/>
</dbReference>
<comment type="subunit">
    <text evidence="2">Heterodimer of SbcC and SbcD.</text>
</comment>
<evidence type="ECO:0000313" key="6">
    <source>
        <dbReference type="EMBL" id="MFD1418830.1"/>
    </source>
</evidence>
<feature type="domain" description="Rad50/SbcC-type AAA" evidence="5">
    <location>
        <begin position="6"/>
        <end position="231"/>
    </location>
</feature>
<gene>
    <name evidence="6" type="ORF">ACFQ42_08750</name>
</gene>
<feature type="coiled-coil region" evidence="4">
    <location>
        <begin position="458"/>
        <end position="499"/>
    </location>
</feature>
<keyword evidence="7" id="KW-1185">Reference proteome</keyword>
<comment type="similarity">
    <text evidence="1">Belongs to the SMC family. SbcC subfamily.</text>
</comment>
<sequence>MKPVYLEMNYFGPHEHSIIDFRRLEEAPIFLIGGDTGAGKSTIFDAMTFALFANTTSDRDAKEMRSQFAPSDAKTSVIFYFEQGNNLYKIERTPEQWLEKKTKAKGLTLRKASATLGIVEKVGGPEIQSIASKSQDVGIEITDILKLSAEQFKKIILLPQNDFSDFLKAKTSDKKDILKRIFGTQIFTDFSNKLKDKYDKARQQNTDFETELKTQINSMNLTDEELENLGHEAENQKIVILKKFVDNRKNSLSKSQVEVKSTNKVLNEADKSLQKANEIKNKFDNLENLQKQYQANITDHKSIIDQKVQHTSELDWSDKYKDTVHDLKRIKKDNEKSLVAESEITSKLKITQENYNSVSKQLDKLIKEQPNIDHKNSRIDELSVLIPLVTNSEKINRNLSEIKPQIKSITTEINKKNDVSAKLNDDIKSKKDQLIEPTSLQKKRNSLLSEKENFVTILSPIENKQNNLNSEIKNLKEKISKQEKELKAKEDTLAIAKKDYHEKIGTRQSLMIAQLQQELVPGEPCVVCGSTEHPQITKTVEADEVELKKSIDAVDKSQKNYAAAEQNIKSAQNNLEIINNELSQKNIELDSINKSLKSAYLKLTKSSASNLPEEFNMKLIKEIFDEEVDKIDSDLEKTSKLSKEISTLENSLKENDQLISENKLKLTEVNSQQATYKKDLKDIEQQISNNDKASSELSEEQTNLKKAVVDYTKQLESSKNEAHISELALSSEQTKLNDISEQAKKQSDSIEKLQSLLDITLKSSDAKTTDINILIKWIDELNQGANSELKEAISSYNKEKELLTKDIQKNTTDLSDVKIPDIAQLTEDLKEKKSLNNAAMTKSAELNLIFDNANSTYSKIKKIINSQSDFGKRLAEITGLYNVITGKDGNDDKLKLETYVVQNYLRKVLDYANHTFINDLSNNRYSFEIAAQGSDKRTDHGLDINVYDNETGATRSSDTLSGGETFIAALSIALSLSEVVQSSANGVKIDALFIDEGFGSLDDETLEKAMSALENIGQNRMVGVISHIDAMKTTIGQQVLIKKIGDGRSTVKIITK</sequence>
<dbReference type="Pfam" id="PF13476">
    <property type="entry name" value="AAA_23"/>
    <property type="match status" value="1"/>
</dbReference>